<sequence length="138" mass="15357">MNTYMNTYMMPTGAYEALDYPRRASSSWSRDLPDWTFITISPGDVPPEGAVPISFIHAAVEQAYNAYHLNGWINWEGGEMPLPQGTLVDVKHRDGTTYTEQFAGSIEGAAAEWFHGDEQNGATSPADIIAYRRTPRRG</sequence>
<keyword evidence="3" id="KW-1185">Reference proteome</keyword>
<organism evidence="2 3">
    <name type="scientific">Caulobacter phage CcrBL9</name>
    <dbReference type="NCBI Taxonomy" id="2283270"/>
    <lineage>
        <taxon>Viruses</taxon>
        <taxon>Duplodnaviria</taxon>
        <taxon>Heunggongvirae</taxon>
        <taxon>Uroviricota</taxon>
        <taxon>Caudoviricetes</taxon>
        <taxon>Jeanschmidtviridae</taxon>
        <taxon>Bertelyvirus</taxon>
        <taxon>Bertelyvirus BL9</taxon>
    </lineage>
</organism>
<gene>
    <name evidence="2" type="ORF">CcrBL9_gp361</name>
</gene>
<dbReference type="EMBL" id="MH588546">
    <property type="protein sequence ID" value="AXQ69385.1"/>
    <property type="molecule type" value="Genomic_DNA"/>
</dbReference>
<accession>A0A385EED3</accession>
<reference evidence="2 3" key="2">
    <citation type="submission" date="2018-09" db="EMBL/GenBank/DDBJ databases">
        <title>Giant CbK-like Caulobacter bacteriophages have genetically divergent genomes.</title>
        <authorList>
            <person name="Wilson K."/>
            <person name="Ely B."/>
        </authorList>
    </citation>
    <scope>NUCLEOTIDE SEQUENCE [LARGE SCALE GENOMIC DNA]</scope>
</reference>
<evidence type="ECO:0000313" key="3">
    <source>
        <dbReference type="Proteomes" id="UP000259421"/>
    </source>
</evidence>
<proteinExistence type="predicted"/>
<evidence type="ECO:0000313" key="2">
    <source>
        <dbReference type="EMBL" id="AXQ69385.1"/>
    </source>
</evidence>
<feature type="region of interest" description="Disordered" evidence="1">
    <location>
        <begin position="117"/>
        <end position="138"/>
    </location>
</feature>
<evidence type="ECO:0000256" key="1">
    <source>
        <dbReference type="SAM" id="MobiDB-lite"/>
    </source>
</evidence>
<name>A0A385EED3_9CAUD</name>
<reference evidence="3" key="1">
    <citation type="submission" date="2018-07" db="EMBL/GenBank/DDBJ databases">
        <title>Giant CbK-like Caulobacter bacteriophages have genetically divergent genomes.</title>
        <authorList>
            <person name="Wilson K.M."/>
            <person name="Ely B."/>
        </authorList>
    </citation>
    <scope>NUCLEOTIDE SEQUENCE [LARGE SCALE GENOMIC DNA]</scope>
</reference>
<protein>
    <submittedName>
        <fullName evidence="2">Uncharacterized protein</fullName>
    </submittedName>
</protein>
<dbReference type="Proteomes" id="UP000259421">
    <property type="component" value="Segment"/>
</dbReference>